<keyword evidence="10" id="KW-1185">Reference proteome</keyword>
<dbReference type="InterPro" id="IPR018035">
    <property type="entry name" value="Flagellar_FliH/T3SS_HrpE"/>
</dbReference>
<gene>
    <name evidence="9" type="ORF">FMM06_10215</name>
</gene>
<evidence type="ECO:0000256" key="6">
    <source>
        <dbReference type="ARBA" id="ARBA00022927"/>
    </source>
</evidence>
<dbReference type="InterPro" id="IPR051472">
    <property type="entry name" value="T3SS_Stator/FliH"/>
</dbReference>
<dbReference type="RefSeq" id="WP_144237303.1">
    <property type="nucleotide sequence ID" value="NZ_VJWA01000002.1"/>
</dbReference>
<dbReference type="GO" id="GO:0015031">
    <property type="term" value="P:protein transport"/>
    <property type="evidence" value="ECO:0007669"/>
    <property type="project" value="UniProtKB-KW"/>
</dbReference>
<evidence type="ECO:0000256" key="4">
    <source>
        <dbReference type="ARBA" id="ARBA00022448"/>
    </source>
</evidence>
<dbReference type="GO" id="GO:0005829">
    <property type="term" value="C:cytosol"/>
    <property type="evidence" value="ECO:0007669"/>
    <property type="project" value="TreeGrafter"/>
</dbReference>
<evidence type="ECO:0000256" key="5">
    <source>
        <dbReference type="ARBA" id="ARBA00022795"/>
    </source>
</evidence>
<evidence type="ECO:0000256" key="7">
    <source>
        <dbReference type="ARBA" id="ARBA00023225"/>
    </source>
</evidence>
<evidence type="ECO:0000256" key="1">
    <source>
        <dbReference type="ARBA" id="ARBA00003041"/>
    </source>
</evidence>
<dbReference type="EMBL" id="VJWA01000002">
    <property type="protein sequence ID" value="TRW14097.1"/>
    <property type="molecule type" value="Genomic_DNA"/>
</dbReference>
<dbReference type="Pfam" id="PF02108">
    <property type="entry name" value="FliH"/>
    <property type="match status" value="1"/>
</dbReference>
<keyword evidence="6" id="KW-0653">Protein transport</keyword>
<comment type="function">
    <text evidence="1">Needed for flagellar regrowth and assembly.</text>
</comment>
<evidence type="ECO:0000256" key="3">
    <source>
        <dbReference type="ARBA" id="ARBA00016507"/>
    </source>
</evidence>
<keyword evidence="7" id="KW-1006">Bacterial flagellum protein export</keyword>
<keyword evidence="4" id="KW-0813">Transport</keyword>
<dbReference type="Proteomes" id="UP000317894">
    <property type="component" value="Unassembled WGS sequence"/>
</dbReference>
<evidence type="ECO:0000313" key="10">
    <source>
        <dbReference type="Proteomes" id="UP000317894"/>
    </source>
</evidence>
<reference evidence="9 10" key="1">
    <citation type="submission" date="2019-07" db="EMBL/GenBank/DDBJ databases">
        <title>Novel species isolated from glacier.</title>
        <authorList>
            <person name="Liu Q."/>
            <person name="Xin Y.-H."/>
        </authorList>
    </citation>
    <scope>NUCLEOTIDE SEQUENCE [LARGE SCALE GENOMIC DNA]</scope>
    <source>
        <strain evidence="9 10">LB1R16</strain>
    </source>
</reference>
<evidence type="ECO:0000259" key="8">
    <source>
        <dbReference type="Pfam" id="PF02108"/>
    </source>
</evidence>
<accession>A0A552U7A0</accession>
<keyword evidence="5" id="KW-1005">Bacterial flagellum biogenesis</keyword>
<proteinExistence type="inferred from homology"/>
<dbReference type="GO" id="GO:0044781">
    <property type="term" value="P:bacterial-type flagellum organization"/>
    <property type="evidence" value="ECO:0007669"/>
    <property type="project" value="UniProtKB-KW"/>
</dbReference>
<evidence type="ECO:0000313" key="9">
    <source>
        <dbReference type="EMBL" id="TRW14097.1"/>
    </source>
</evidence>
<feature type="domain" description="Flagellar assembly protein FliH/Type III secretion system HrpE" evidence="8">
    <location>
        <begin position="75"/>
        <end position="166"/>
    </location>
</feature>
<name>A0A552U7A0_9SPHN</name>
<dbReference type="PANTHER" id="PTHR34982">
    <property type="entry name" value="YOP PROTEINS TRANSLOCATION PROTEIN L"/>
    <property type="match status" value="1"/>
</dbReference>
<evidence type="ECO:0000256" key="2">
    <source>
        <dbReference type="ARBA" id="ARBA00006602"/>
    </source>
</evidence>
<dbReference type="PANTHER" id="PTHR34982:SF1">
    <property type="entry name" value="FLAGELLAR ASSEMBLY PROTEIN FLIH"/>
    <property type="match status" value="1"/>
</dbReference>
<comment type="caution">
    <text evidence="9">The sequence shown here is derived from an EMBL/GenBank/DDBJ whole genome shotgun (WGS) entry which is preliminary data.</text>
</comment>
<organism evidence="9 10">
    <name type="scientific">Glacieibacterium frigidum</name>
    <dbReference type="NCBI Taxonomy" id="2593303"/>
    <lineage>
        <taxon>Bacteria</taxon>
        <taxon>Pseudomonadati</taxon>
        <taxon>Pseudomonadota</taxon>
        <taxon>Alphaproteobacteria</taxon>
        <taxon>Sphingomonadales</taxon>
        <taxon>Sphingosinicellaceae</taxon>
        <taxon>Glacieibacterium</taxon>
    </lineage>
</organism>
<dbReference type="AlphaFoldDB" id="A0A552U7A0"/>
<protein>
    <recommendedName>
        <fullName evidence="3">Flagellar assembly protein FliH</fullName>
    </recommendedName>
</protein>
<comment type="similarity">
    <text evidence="2">Belongs to the FliH family.</text>
</comment>
<sequence>MSEAATLTSLWRAMAPRVAEPVAPPDVGAIAAAADAAGEARGRAEERAAIEPLRAALTAAESALVAATAIDAEALQPLFADLVTRVARAVVEAELRTSPEAIERLVAAALASIEVDGAPVLHLSAADAALLETQLAVVIDPTLAPGDIRVETPRHVVAASLTARLGEIVGSL</sequence>